<dbReference type="Pfam" id="PF07609">
    <property type="entry name" value="DUF1572"/>
    <property type="match status" value="1"/>
</dbReference>
<dbReference type="Proteomes" id="UP000189981">
    <property type="component" value="Unassembled WGS sequence"/>
</dbReference>
<gene>
    <name evidence="1" type="ORF">SAMN05661099_1135</name>
</gene>
<dbReference type="Gene3D" id="1.20.120.450">
    <property type="entry name" value="dinb family like domain"/>
    <property type="match status" value="1"/>
</dbReference>
<dbReference type="STRING" id="572036.SAMN05661099_1135"/>
<reference evidence="2" key="1">
    <citation type="submission" date="2017-02" db="EMBL/GenBank/DDBJ databases">
        <authorList>
            <person name="Varghese N."/>
            <person name="Submissions S."/>
        </authorList>
    </citation>
    <scope>NUCLEOTIDE SEQUENCE [LARGE SCALE GENOMIC DNA]</scope>
    <source>
        <strain evidence="2">DSM 22385</strain>
    </source>
</reference>
<dbReference type="AlphaFoldDB" id="A0A1T5AYM7"/>
<dbReference type="InterPro" id="IPR034660">
    <property type="entry name" value="DinB/YfiT-like"/>
</dbReference>
<organism evidence="1 2">
    <name type="scientific">Daejeonella lutea</name>
    <dbReference type="NCBI Taxonomy" id="572036"/>
    <lineage>
        <taxon>Bacteria</taxon>
        <taxon>Pseudomonadati</taxon>
        <taxon>Bacteroidota</taxon>
        <taxon>Sphingobacteriia</taxon>
        <taxon>Sphingobacteriales</taxon>
        <taxon>Sphingobacteriaceae</taxon>
        <taxon>Daejeonella</taxon>
    </lineage>
</organism>
<evidence type="ECO:0000313" key="1">
    <source>
        <dbReference type="EMBL" id="SKB40066.1"/>
    </source>
</evidence>
<dbReference type="InterPro" id="IPR011466">
    <property type="entry name" value="DUF1572"/>
</dbReference>
<dbReference type="RefSeq" id="WP_079701645.1">
    <property type="nucleotide sequence ID" value="NZ_FUYR01000001.1"/>
</dbReference>
<protein>
    <recommendedName>
        <fullName evidence="3">DinB superfamily protein</fullName>
    </recommendedName>
</protein>
<keyword evidence="2" id="KW-1185">Reference proteome</keyword>
<sequence length="179" mass="20949">MKLNYLKSVISQLENYKSLGERTFDQVTEDKLFWQYNAECNSMATIVKHLWGNMLSRWTSFLNSDGEKEWRNRDAEFDNDLTTKREVLDKWNEGWTLMLETINSLHEDDLEKTVYIRNEAHTVVEAINRSLAHSAYHVGQLVFIGKMSAENWTSLTVPRGGSRDYNAKMFSKTDEPEKE</sequence>
<dbReference type="EMBL" id="FUYR01000001">
    <property type="protein sequence ID" value="SKB40066.1"/>
    <property type="molecule type" value="Genomic_DNA"/>
</dbReference>
<dbReference type="SUPFAM" id="SSF109854">
    <property type="entry name" value="DinB/YfiT-like putative metalloenzymes"/>
    <property type="match status" value="1"/>
</dbReference>
<evidence type="ECO:0008006" key="3">
    <source>
        <dbReference type="Google" id="ProtNLM"/>
    </source>
</evidence>
<dbReference type="OrthoDB" id="68731at2"/>
<accession>A0A1T5AYM7</accession>
<evidence type="ECO:0000313" key="2">
    <source>
        <dbReference type="Proteomes" id="UP000189981"/>
    </source>
</evidence>
<proteinExistence type="predicted"/>
<name>A0A1T5AYM7_9SPHI</name>